<dbReference type="InterPro" id="IPR011703">
    <property type="entry name" value="ATPase_AAA-3"/>
</dbReference>
<dbReference type="GO" id="GO:0005524">
    <property type="term" value="F:ATP binding"/>
    <property type="evidence" value="ECO:0007669"/>
    <property type="project" value="UniProtKB-KW"/>
</dbReference>
<dbReference type="Gene3D" id="3.40.50.300">
    <property type="entry name" value="P-loop containing nucleotide triphosphate hydrolases"/>
    <property type="match status" value="1"/>
</dbReference>
<organism evidence="6 7">
    <name type="scientific">Sphaerobacter thermophilus (strain ATCC 49802 / DSM 20745 / KCCM 41009 / NCIMB 13125 / S 6022)</name>
    <dbReference type="NCBI Taxonomy" id="479434"/>
    <lineage>
        <taxon>Bacteria</taxon>
        <taxon>Pseudomonadati</taxon>
        <taxon>Thermomicrobiota</taxon>
        <taxon>Thermomicrobia</taxon>
        <taxon>Sphaerobacterales</taxon>
        <taxon>Sphaerobacterineae</taxon>
        <taxon>Sphaerobacteraceae</taxon>
        <taxon>Sphaerobacter</taxon>
    </lineage>
</organism>
<evidence type="ECO:0000313" key="6">
    <source>
        <dbReference type="EMBL" id="ACZ40534.1"/>
    </source>
</evidence>
<accession>D1C9P1</accession>
<dbReference type="Pfam" id="PF17863">
    <property type="entry name" value="AAA_lid_2"/>
    <property type="match status" value="1"/>
</dbReference>
<keyword evidence="1" id="KW-0547">Nucleotide-binding</keyword>
<dbReference type="PANTHER" id="PTHR42759">
    <property type="entry name" value="MOXR FAMILY PROTEIN"/>
    <property type="match status" value="1"/>
</dbReference>
<dbReference type="EMBL" id="CP001824">
    <property type="protein sequence ID" value="ACZ40534.1"/>
    <property type="molecule type" value="Genomic_DNA"/>
</dbReference>
<dbReference type="SUPFAM" id="SSF52540">
    <property type="entry name" value="P-loop containing nucleoside triphosphate hydrolases"/>
    <property type="match status" value="1"/>
</dbReference>
<dbReference type="InParanoid" id="D1C9P1"/>
<dbReference type="InterPro" id="IPR027417">
    <property type="entry name" value="P-loop_NTPase"/>
</dbReference>
<evidence type="ECO:0000313" key="7">
    <source>
        <dbReference type="Proteomes" id="UP000002027"/>
    </source>
</evidence>
<evidence type="ECO:0000259" key="4">
    <source>
        <dbReference type="Pfam" id="PF07726"/>
    </source>
</evidence>
<dbReference type="AlphaFoldDB" id="D1C9P1"/>
<reference evidence="7" key="1">
    <citation type="submission" date="2009-11" db="EMBL/GenBank/DDBJ databases">
        <title>The complete chromosome 2 of Sphaerobacter thermophilus DSM 20745.</title>
        <authorList>
            <person name="Lucas S."/>
            <person name="Copeland A."/>
            <person name="Lapidus A."/>
            <person name="Glavina del Rio T."/>
            <person name="Dalin E."/>
            <person name="Tice H."/>
            <person name="Bruce D."/>
            <person name="Goodwin L."/>
            <person name="Pitluck S."/>
            <person name="Kyrpides N."/>
            <person name="Mavromatis K."/>
            <person name="Ivanova N."/>
            <person name="Mikhailova N."/>
            <person name="LaButti K.M."/>
            <person name="Clum A."/>
            <person name="Sun H.I."/>
            <person name="Brettin T."/>
            <person name="Detter J.C."/>
            <person name="Han C."/>
            <person name="Larimer F."/>
            <person name="Land M."/>
            <person name="Hauser L."/>
            <person name="Markowitz V."/>
            <person name="Cheng J.F."/>
            <person name="Hugenholtz P."/>
            <person name="Woyke T."/>
            <person name="Wu D."/>
            <person name="Steenblock K."/>
            <person name="Schneider S."/>
            <person name="Pukall R."/>
            <person name="Goeker M."/>
            <person name="Klenk H.P."/>
            <person name="Eisen J.A."/>
        </authorList>
    </citation>
    <scope>NUCLEOTIDE SEQUENCE [LARGE SCALE GENOMIC DNA]</scope>
    <source>
        <strain evidence="7">ATCC 49802 / DSM 20745 / S 6022</strain>
    </source>
</reference>
<dbReference type="RefSeq" id="WP_012873569.1">
    <property type="nucleotide sequence ID" value="NC_013524.1"/>
</dbReference>
<name>D1C9P1_SPHTD</name>
<dbReference type="PANTHER" id="PTHR42759:SF5">
    <property type="entry name" value="METHANOL DEHYDROGENASE REGULATOR"/>
    <property type="match status" value="1"/>
</dbReference>
<gene>
    <name evidence="6" type="ordered locus">Sthe_3134</name>
</gene>
<feature type="domain" description="ATPase AAA-3" evidence="4">
    <location>
        <begin position="53"/>
        <end position="183"/>
    </location>
</feature>
<dbReference type="Gene3D" id="1.10.8.80">
    <property type="entry name" value="Magnesium chelatase subunit I, C-Terminal domain"/>
    <property type="match status" value="1"/>
</dbReference>
<dbReference type="STRING" id="479434.Sthe_3134"/>
<keyword evidence="2" id="KW-0067">ATP-binding</keyword>
<dbReference type="GO" id="GO:0016887">
    <property type="term" value="F:ATP hydrolysis activity"/>
    <property type="evidence" value="ECO:0007669"/>
    <property type="project" value="InterPro"/>
</dbReference>
<dbReference type="eggNOG" id="COG0714">
    <property type="taxonomic scope" value="Bacteria"/>
</dbReference>
<feature type="domain" description="ChlI/MoxR AAA lid" evidence="5">
    <location>
        <begin position="246"/>
        <end position="317"/>
    </location>
</feature>
<evidence type="ECO:0000256" key="3">
    <source>
        <dbReference type="ARBA" id="ARBA00061607"/>
    </source>
</evidence>
<dbReference type="InterPro" id="IPR050764">
    <property type="entry name" value="CbbQ/NirQ/NorQ/GpvN"/>
</dbReference>
<evidence type="ECO:0000256" key="1">
    <source>
        <dbReference type="ARBA" id="ARBA00022741"/>
    </source>
</evidence>
<comment type="similarity">
    <text evidence="3">Belongs to the MoxR family.</text>
</comment>
<dbReference type="Pfam" id="PF07726">
    <property type="entry name" value="AAA_3"/>
    <property type="match status" value="1"/>
</dbReference>
<reference evidence="6 7" key="2">
    <citation type="journal article" date="2010" name="Stand. Genomic Sci.">
        <title>Complete genome sequence of Desulfohalobium retbaense type strain (HR(100)).</title>
        <authorList>
            <person name="Spring S."/>
            <person name="Nolan M."/>
            <person name="Lapidus A."/>
            <person name="Glavina Del Rio T."/>
            <person name="Copeland A."/>
            <person name="Tice H."/>
            <person name="Cheng J.F."/>
            <person name="Lucas S."/>
            <person name="Land M."/>
            <person name="Chen F."/>
            <person name="Bruce D."/>
            <person name="Goodwin L."/>
            <person name="Pitluck S."/>
            <person name="Ivanova N."/>
            <person name="Mavromatis K."/>
            <person name="Mikhailova N."/>
            <person name="Pati A."/>
            <person name="Chen A."/>
            <person name="Palaniappan K."/>
            <person name="Hauser L."/>
            <person name="Chang Y.J."/>
            <person name="Jeffries C.D."/>
            <person name="Munk C."/>
            <person name="Kiss H."/>
            <person name="Chain P."/>
            <person name="Han C."/>
            <person name="Brettin T."/>
            <person name="Detter J.C."/>
            <person name="Schuler E."/>
            <person name="Goker M."/>
            <person name="Rohde M."/>
            <person name="Bristow J."/>
            <person name="Eisen J.A."/>
            <person name="Markowitz V."/>
            <person name="Hugenholtz P."/>
            <person name="Kyrpides N.C."/>
            <person name="Klenk H.P."/>
        </authorList>
    </citation>
    <scope>NUCLEOTIDE SEQUENCE [LARGE SCALE GENOMIC DNA]</scope>
    <source>
        <strain evidence="7">ATCC 49802 / DSM 20745 / S 6022</strain>
    </source>
</reference>
<evidence type="ECO:0000256" key="2">
    <source>
        <dbReference type="ARBA" id="ARBA00022840"/>
    </source>
</evidence>
<proteinExistence type="inferred from homology"/>
<dbReference type="OrthoDB" id="154190at2"/>
<keyword evidence="7" id="KW-1185">Reference proteome</keyword>
<dbReference type="HOGENOM" id="CLU_034716_2_0_0"/>
<sequence>MESAARVADRPDEATLNAIRVTVDRLRAAVEQVIVGKRAVIDRLLVAILAEGHVLIEDVPGIGKTKLARSLSLALGGTFHRIQFTPDLLPSDVSGSLVFDQRSATFTFHPGPVFANVVLADEINRAGPRTQSALLEAMEERQVTVERQTYPLPRPFLVVATQNPVELEGTFPLPEAQLDRFFLSTAVGYPEREDERDMLRRFRVHDPLAEVQAVTSPEEITAMIGTVRRVYIGAAVEDYVLDIVRLTRSHDEIELGASPRAALALARAAQATAAMNGRGFVIPDDVRAMALPVLAHRIIPAARVELQGRTKEAILSDLIAQVPVPVEEETEA</sequence>
<evidence type="ECO:0000259" key="5">
    <source>
        <dbReference type="Pfam" id="PF17863"/>
    </source>
</evidence>
<dbReference type="KEGG" id="sti:Sthe_3134"/>
<dbReference type="PIRSF" id="PIRSF002849">
    <property type="entry name" value="AAA_ATPase_chaperone_MoxR_prd"/>
    <property type="match status" value="1"/>
</dbReference>
<dbReference type="Proteomes" id="UP000002027">
    <property type="component" value="Chromosome 2"/>
</dbReference>
<dbReference type="FunFam" id="3.40.50.300:FF:000640">
    <property type="entry name" value="MoxR family ATPase"/>
    <property type="match status" value="1"/>
</dbReference>
<dbReference type="InterPro" id="IPR041628">
    <property type="entry name" value="ChlI/MoxR_AAA_lid"/>
</dbReference>
<protein>
    <submittedName>
        <fullName evidence="6">ATPase associated with various cellular activities AAA_3</fullName>
    </submittedName>
</protein>